<protein>
    <submittedName>
        <fullName evidence="1">Uncharacterized protein</fullName>
    </submittedName>
</protein>
<organism evidence="1 2">
    <name type="scientific">Elysia crispata</name>
    <name type="common">lettuce slug</name>
    <dbReference type="NCBI Taxonomy" id="231223"/>
    <lineage>
        <taxon>Eukaryota</taxon>
        <taxon>Metazoa</taxon>
        <taxon>Spiralia</taxon>
        <taxon>Lophotrochozoa</taxon>
        <taxon>Mollusca</taxon>
        <taxon>Gastropoda</taxon>
        <taxon>Heterobranchia</taxon>
        <taxon>Euthyneura</taxon>
        <taxon>Panpulmonata</taxon>
        <taxon>Sacoglossa</taxon>
        <taxon>Placobranchoidea</taxon>
        <taxon>Plakobranchidae</taxon>
        <taxon>Elysia</taxon>
    </lineage>
</organism>
<evidence type="ECO:0000313" key="1">
    <source>
        <dbReference type="EMBL" id="KAK3803757.1"/>
    </source>
</evidence>
<dbReference type="AlphaFoldDB" id="A0AAE1BEN5"/>
<reference evidence="1" key="1">
    <citation type="journal article" date="2023" name="G3 (Bethesda)">
        <title>A reference genome for the long-term kleptoplast-retaining sea slug Elysia crispata morphotype clarki.</title>
        <authorList>
            <person name="Eastman K.E."/>
            <person name="Pendleton A.L."/>
            <person name="Shaikh M.A."/>
            <person name="Suttiyut T."/>
            <person name="Ogas R."/>
            <person name="Tomko P."/>
            <person name="Gavelis G."/>
            <person name="Widhalm J.R."/>
            <person name="Wisecaver J.H."/>
        </authorList>
    </citation>
    <scope>NUCLEOTIDE SEQUENCE</scope>
    <source>
        <strain evidence="1">ECLA1</strain>
    </source>
</reference>
<proteinExistence type="predicted"/>
<comment type="caution">
    <text evidence="1">The sequence shown here is derived from an EMBL/GenBank/DDBJ whole genome shotgun (WGS) entry which is preliminary data.</text>
</comment>
<sequence>MLRLTEPTACDIPSAPPHRYTCTLNNDLDHFENLISSPQIFFSAHHSHLHTYFSQFIILIFTHIFLS</sequence>
<dbReference type="Proteomes" id="UP001283361">
    <property type="component" value="Unassembled WGS sequence"/>
</dbReference>
<evidence type="ECO:0000313" key="2">
    <source>
        <dbReference type="Proteomes" id="UP001283361"/>
    </source>
</evidence>
<accession>A0AAE1BEN5</accession>
<name>A0AAE1BEN5_9GAST</name>
<gene>
    <name evidence="1" type="ORF">RRG08_029685</name>
</gene>
<keyword evidence="2" id="KW-1185">Reference proteome</keyword>
<dbReference type="EMBL" id="JAWDGP010000091">
    <property type="protein sequence ID" value="KAK3803757.1"/>
    <property type="molecule type" value="Genomic_DNA"/>
</dbReference>